<dbReference type="OrthoDB" id="8687082at2"/>
<name>A0A1I5KQQ8_9BACT</name>
<protein>
    <submittedName>
        <fullName evidence="2">PIN domain-containing protein</fullName>
    </submittedName>
</protein>
<dbReference type="SUPFAM" id="SSF88723">
    <property type="entry name" value="PIN domain-like"/>
    <property type="match status" value="1"/>
</dbReference>
<organism evidence="2 3">
    <name type="scientific">Hydrogenimonas thermophila</name>
    <dbReference type="NCBI Taxonomy" id="223786"/>
    <lineage>
        <taxon>Bacteria</taxon>
        <taxon>Pseudomonadati</taxon>
        <taxon>Campylobacterota</taxon>
        <taxon>Epsilonproteobacteria</taxon>
        <taxon>Campylobacterales</taxon>
        <taxon>Hydrogenimonadaceae</taxon>
        <taxon>Hydrogenimonas</taxon>
    </lineage>
</organism>
<dbReference type="Pfam" id="PF01850">
    <property type="entry name" value="PIN"/>
    <property type="match status" value="1"/>
</dbReference>
<evidence type="ECO:0000259" key="1">
    <source>
        <dbReference type="Pfam" id="PF01850"/>
    </source>
</evidence>
<dbReference type="STRING" id="223786.SAMN05216234_10145"/>
<dbReference type="InterPro" id="IPR029060">
    <property type="entry name" value="PIN-like_dom_sf"/>
</dbReference>
<dbReference type="AlphaFoldDB" id="A0A1I5KQQ8"/>
<evidence type="ECO:0000313" key="3">
    <source>
        <dbReference type="Proteomes" id="UP000199227"/>
    </source>
</evidence>
<dbReference type="Proteomes" id="UP000199227">
    <property type="component" value="Unassembled WGS sequence"/>
</dbReference>
<dbReference type="EMBL" id="FOXB01000001">
    <property type="protein sequence ID" value="SFO87434.1"/>
    <property type="molecule type" value="Genomic_DNA"/>
</dbReference>
<dbReference type="RefSeq" id="WP_092909737.1">
    <property type="nucleotide sequence ID" value="NZ_FOXB01000001.1"/>
</dbReference>
<dbReference type="Gene3D" id="3.40.50.1010">
    <property type="entry name" value="5'-nuclease"/>
    <property type="match status" value="1"/>
</dbReference>
<feature type="domain" description="PIN" evidence="1">
    <location>
        <begin position="3"/>
        <end position="54"/>
    </location>
</feature>
<evidence type="ECO:0000313" key="2">
    <source>
        <dbReference type="EMBL" id="SFO87434.1"/>
    </source>
</evidence>
<reference evidence="2 3" key="1">
    <citation type="submission" date="2016-10" db="EMBL/GenBank/DDBJ databases">
        <authorList>
            <person name="de Groot N.N."/>
        </authorList>
    </citation>
    <scope>NUCLEOTIDE SEQUENCE [LARGE SCALE GENOMIC DNA]</scope>
    <source>
        <strain evidence="2 3">EP1-55-1</strain>
    </source>
</reference>
<sequence length="69" mass="8023">MVNNLEIVSFSLDTQIKAIDIKEKYKLQYYDSLILATALENGCNILYSEDMQHNQIIENQLKIINPFIC</sequence>
<dbReference type="InterPro" id="IPR002716">
    <property type="entry name" value="PIN_dom"/>
</dbReference>
<gene>
    <name evidence="2" type="ORF">SAMN05216234_10145</name>
</gene>
<keyword evidence="3" id="KW-1185">Reference proteome</keyword>
<proteinExistence type="predicted"/>
<accession>A0A1I5KQQ8</accession>